<comment type="similarity">
    <text evidence="1">Belongs to the ADP-ribosylglycohydrolase family.</text>
</comment>
<feature type="binding site" evidence="3">
    <location>
        <position position="75"/>
    </location>
    <ligand>
        <name>Mg(2+)</name>
        <dbReference type="ChEBI" id="CHEBI:18420"/>
        <label>1</label>
    </ligand>
</feature>
<evidence type="ECO:0000256" key="3">
    <source>
        <dbReference type="PIRSR" id="PIRSR605502-1"/>
    </source>
</evidence>
<dbReference type="PANTHER" id="PTHR16222">
    <property type="entry name" value="ADP-RIBOSYLGLYCOHYDROLASE"/>
    <property type="match status" value="1"/>
</dbReference>
<reference evidence="5 6" key="1">
    <citation type="submission" date="2019-06" db="EMBL/GenBank/DDBJ databases">
        <title>Draft genome sequence of Miniimonas arenae KCTC 19750T isolated from sea sand.</title>
        <authorList>
            <person name="Park S.-J."/>
        </authorList>
    </citation>
    <scope>NUCLEOTIDE SEQUENCE [LARGE SCALE GENOMIC DNA]</scope>
    <source>
        <strain evidence="5 6">KCTC 19750</strain>
    </source>
</reference>
<comment type="caution">
    <text evidence="5">The sequence shown here is derived from an EMBL/GenBank/DDBJ whole genome shotgun (WGS) entry which is preliminary data.</text>
</comment>
<feature type="non-terminal residue" evidence="5">
    <location>
        <position position="217"/>
    </location>
</feature>
<dbReference type="InterPro" id="IPR036705">
    <property type="entry name" value="Ribosyl_crysJ1_sf"/>
</dbReference>
<accession>A0A5C5BAD3</accession>
<dbReference type="PANTHER" id="PTHR16222:SF24">
    <property type="entry name" value="ADP-RIBOSYLHYDROLASE ARH3"/>
    <property type="match status" value="1"/>
</dbReference>
<evidence type="ECO:0000256" key="2">
    <source>
        <dbReference type="ARBA" id="ARBA00022801"/>
    </source>
</evidence>
<dbReference type="GO" id="GO:0016787">
    <property type="term" value="F:hydrolase activity"/>
    <property type="evidence" value="ECO:0007669"/>
    <property type="project" value="UniProtKB-KW"/>
</dbReference>
<dbReference type="SUPFAM" id="SSF101478">
    <property type="entry name" value="ADP-ribosylglycohydrolase"/>
    <property type="match status" value="1"/>
</dbReference>
<protein>
    <recommendedName>
        <fullName evidence="7">ADP-ribosylglycohydrolase family protein</fullName>
    </recommendedName>
</protein>
<gene>
    <name evidence="5" type="ORF">FH969_14660</name>
</gene>
<name>A0A5C5BAD3_9MICO</name>
<comment type="cofactor">
    <cofactor evidence="3">
        <name>Mg(2+)</name>
        <dbReference type="ChEBI" id="CHEBI:18420"/>
    </cofactor>
    <text evidence="3">Binds 2 magnesium ions per subunit.</text>
</comment>
<dbReference type="RefSeq" id="WP_180359828.1">
    <property type="nucleotide sequence ID" value="NZ_VENP01000102.1"/>
</dbReference>
<organism evidence="5 6">
    <name type="scientific">Miniimonas arenae</name>
    <dbReference type="NCBI Taxonomy" id="676201"/>
    <lineage>
        <taxon>Bacteria</taxon>
        <taxon>Bacillati</taxon>
        <taxon>Actinomycetota</taxon>
        <taxon>Actinomycetes</taxon>
        <taxon>Micrococcales</taxon>
        <taxon>Beutenbergiaceae</taxon>
        <taxon>Miniimonas</taxon>
    </lineage>
</organism>
<dbReference type="Gene3D" id="1.10.4080.10">
    <property type="entry name" value="ADP-ribosylation/Crystallin J1"/>
    <property type="match status" value="1"/>
</dbReference>
<dbReference type="AlphaFoldDB" id="A0A5C5BAD3"/>
<evidence type="ECO:0000256" key="1">
    <source>
        <dbReference type="ARBA" id="ARBA00010702"/>
    </source>
</evidence>
<keyword evidence="2" id="KW-0378">Hydrolase</keyword>
<feature type="region of interest" description="Disordered" evidence="4">
    <location>
        <begin position="1"/>
        <end position="22"/>
    </location>
</feature>
<evidence type="ECO:0000313" key="6">
    <source>
        <dbReference type="Proteomes" id="UP000313849"/>
    </source>
</evidence>
<evidence type="ECO:0000256" key="4">
    <source>
        <dbReference type="SAM" id="MobiDB-lite"/>
    </source>
</evidence>
<feature type="binding site" evidence="3">
    <location>
        <position position="74"/>
    </location>
    <ligand>
        <name>Mg(2+)</name>
        <dbReference type="ChEBI" id="CHEBI:18420"/>
        <label>1</label>
    </ligand>
</feature>
<dbReference type="GO" id="GO:0046872">
    <property type="term" value="F:metal ion binding"/>
    <property type="evidence" value="ECO:0007669"/>
    <property type="project" value="UniProtKB-KW"/>
</dbReference>
<evidence type="ECO:0008006" key="7">
    <source>
        <dbReference type="Google" id="ProtNLM"/>
    </source>
</evidence>
<keyword evidence="3" id="KW-0460">Magnesium</keyword>
<keyword evidence="6" id="KW-1185">Reference proteome</keyword>
<dbReference type="Proteomes" id="UP000313849">
    <property type="component" value="Unassembled WGS sequence"/>
</dbReference>
<evidence type="ECO:0000313" key="5">
    <source>
        <dbReference type="EMBL" id="TNU72826.1"/>
    </source>
</evidence>
<keyword evidence="3" id="KW-0479">Metal-binding</keyword>
<feature type="binding site" evidence="3">
    <location>
        <position position="73"/>
    </location>
    <ligand>
        <name>Mg(2+)</name>
        <dbReference type="ChEBI" id="CHEBI:18420"/>
        <label>1</label>
    </ligand>
</feature>
<dbReference type="Pfam" id="PF03747">
    <property type="entry name" value="ADP_ribosyl_GH"/>
    <property type="match status" value="1"/>
</dbReference>
<dbReference type="InterPro" id="IPR005502">
    <property type="entry name" value="Ribosyl_crysJ1"/>
</dbReference>
<sequence length="217" mass="21857">MAGEHGFASVSSSREARGAGLDEGQRDRAIAVVLTSALGDALGAGYEFSSVPPDLVPDMIGGGLGDFAPGEWTDDTAQAVAIARAAAEYDLRTEAGLDAVAGGFAQWYADGPADIGIQTRAVLAAAGAGASAATMRAAAQAVHDRTGRSAGNGALMRTGPVAVAYLDDPEALVAAALAVARLTHVEADAGESSALWCLMIRHTVLTGEYPAFDDVAA</sequence>
<proteinExistence type="inferred from homology"/>
<dbReference type="InterPro" id="IPR050792">
    <property type="entry name" value="ADP-ribosylglycohydrolase"/>
</dbReference>
<dbReference type="EMBL" id="VENP01000102">
    <property type="protein sequence ID" value="TNU72826.1"/>
    <property type="molecule type" value="Genomic_DNA"/>
</dbReference>